<dbReference type="EMBL" id="CP038631">
    <property type="protein sequence ID" value="QCC45908.1"/>
    <property type="molecule type" value="Genomic_DNA"/>
</dbReference>
<evidence type="ECO:0000256" key="1">
    <source>
        <dbReference type="ARBA" id="ARBA00022630"/>
    </source>
</evidence>
<dbReference type="Pfam" id="PF01494">
    <property type="entry name" value="FAD_binding_3"/>
    <property type="match status" value="1"/>
</dbReference>
<reference evidence="5 7" key="2">
    <citation type="submission" date="2019-07" db="EMBL/GenBank/DDBJ databases">
        <title>Genomic Encyclopedia of Archaeal and Bacterial Type Strains, Phase II (KMG-II): from individual species to whole genera.</title>
        <authorList>
            <person name="Goeker M."/>
        </authorList>
    </citation>
    <scope>NUCLEOTIDE SEQUENCE [LARGE SCALE GENOMIC DNA]</scope>
    <source>
        <strain evidence="5 7">DSM 3754</strain>
    </source>
</reference>
<accession>A0A4D6GYN2</accession>
<dbReference type="GO" id="GO:0071949">
    <property type="term" value="F:FAD binding"/>
    <property type="evidence" value="ECO:0007669"/>
    <property type="project" value="InterPro"/>
</dbReference>
<dbReference type="GeneID" id="39856097"/>
<dbReference type="Proteomes" id="UP000323075">
    <property type="component" value="Unassembled WGS sequence"/>
</dbReference>
<evidence type="ECO:0000313" key="5">
    <source>
        <dbReference type="EMBL" id="TYO82166.1"/>
    </source>
</evidence>
<dbReference type="Proteomes" id="UP000296216">
    <property type="component" value="Chromosome"/>
</dbReference>
<dbReference type="PRINTS" id="PR00469">
    <property type="entry name" value="PNDRDTASEII"/>
</dbReference>
<evidence type="ECO:0000313" key="4">
    <source>
        <dbReference type="EMBL" id="QCC45908.1"/>
    </source>
</evidence>
<evidence type="ECO:0000256" key="2">
    <source>
        <dbReference type="ARBA" id="ARBA00023002"/>
    </source>
</evidence>
<keyword evidence="1" id="KW-0285">Flavoprotein</keyword>
<dbReference type="GO" id="GO:0016491">
    <property type="term" value="F:oxidoreductase activity"/>
    <property type="evidence" value="ECO:0007669"/>
    <property type="project" value="UniProtKB-KW"/>
</dbReference>
<organism evidence="4 6">
    <name type="scientific">Halobacterium salinarum (strain ATCC 33171 / DSM 3754 / JCM 8978 / NBRC 102687 / NCIMB 764 / 91-R6)</name>
    <dbReference type="NCBI Taxonomy" id="2597657"/>
    <lineage>
        <taxon>Archaea</taxon>
        <taxon>Methanobacteriati</taxon>
        <taxon>Methanobacteriota</taxon>
        <taxon>Stenosarchaea group</taxon>
        <taxon>Halobacteria</taxon>
        <taxon>Halobacteriales</taxon>
        <taxon>Halobacteriaceae</taxon>
        <taxon>Halobacterium</taxon>
    </lineage>
</organism>
<dbReference type="SUPFAM" id="SSF51905">
    <property type="entry name" value="FAD/NAD(P)-binding domain"/>
    <property type="match status" value="1"/>
</dbReference>
<dbReference type="InterPro" id="IPR002938">
    <property type="entry name" value="FAD-bd"/>
</dbReference>
<name>A0A4D6GYN2_HALS9</name>
<dbReference type="Gene3D" id="3.50.50.60">
    <property type="entry name" value="FAD/NAD(P)-binding domain"/>
    <property type="match status" value="1"/>
</dbReference>
<reference evidence="4 6" key="1">
    <citation type="journal article" date="2019" name="Microbiol. Resour. Announc.">
        <title>The Genome Sequence of the Halobacterium salinarum Type Strain Is Closely Related to That of Laboratory Strains NRC-1 and R1.</title>
        <authorList>
            <person name="Pfeiffer F."/>
            <person name="Marchfelder A."/>
            <person name="Habermann B."/>
            <person name="Dyall-Smith M.L."/>
        </authorList>
    </citation>
    <scope>NUCLEOTIDE SEQUENCE [LARGE SCALE GENOMIC DNA]</scope>
    <source>
        <strain evidence="4">91-R6</strain>
        <strain evidence="6">ATCC 33171 / DSM 3754 / JCM 8978 / NBRC 102687 / NCIMB 764 / 91-R6</strain>
    </source>
</reference>
<dbReference type="InterPro" id="IPR050097">
    <property type="entry name" value="Ferredoxin-NADP_redctase_2"/>
</dbReference>
<sequence>MPTQDGERRDVVIVGGGPAGCAAGVFTARYGLDTVVFDRGNAALPRCAFVENYPGFPGGIDVPTLRGLFHDHAETAGCDLIADTVESVDRPSDDNTGFVVETQDGRRVHTDTVLAAAWYDGSYLRPVVGDSAFETHDHHGESRERFDDAYADADGRTPVDGLYVASPGGQRSAQAVIAAGNGAHVARCLLADRKRARGYPEGVAPHYDWKRRESDLSGEWADRDRWREWFAAEAGDDHDLDDDEFAALRAAHLDRTFDATLSADAIEERAEAGAHRLLDHIDDDHIASYREQRD</sequence>
<proteinExistence type="predicted"/>
<dbReference type="RefSeq" id="WP_136361609.1">
    <property type="nucleotide sequence ID" value="NZ_VRYN01000001.1"/>
</dbReference>
<dbReference type="AlphaFoldDB" id="A0A4D6GYN2"/>
<evidence type="ECO:0000313" key="7">
    <source>
        <dbReference type="Proteomes" id="UP000323075"/>
    </source>
</evidence>
<keyword evidence="2" id="KW-0560">Oxidoreductase</keyword>
<dbReference type="InterPro" id="IPR036188">
    <property type="entry name" value="FAD/NAD-bd_sf"/>
</dbReference>
<protein>
    <submittedName>
        <fullName evidence="4">Oxidoreductase</fullName>
    </submittedName>
    <submittedName>
        <fullName evidence="5">Thioredoxin reductase</fullName>
    </submittedName>
</protein>
<dbReference type="PANTHER" id="PTHR48105">
    <property type="entry name" value="THIOREDOXIN REDUCTASE 1-RELATED-RELATED"/>
    <property type="match status" value="1"/>
</dbReference>
<reference evidence="4" key="3">
    <citation type="journal article" name="MicrobiologyOpen">
        <title>Whole-genome comparison between the type strain of Halobacterium salinarum (DSM 3754(T)) and the laboratory strains R1 and NRC-1.</title>
        <authorList>
            <person name="Pfeiffer F."/>
            <person name="Losensky G."/>
            <person name="Marchfelder A."/>
            <person name="Habermann B."/>
            <person name="Dyall-Smith M."/>
        </authorList>
    </citation>
    <scope>NUCLEOTIDE SEQUENCE</scope>
    <source>
        <strain evidence="4">91-R6</strain>
    </source>
</reference>
<dbReference type="EMBL" id="VRYN01000001">
    <property type="protein sequence ID" value="TYO82166.1"/>
    <property type="molecule type" value="Genomic_DNA"/>
</dbReference>
<gene>
    <name evidence="4" type="primary">trxB3</name>
    <name evidence="5" type="ORF">APQ99_00684</name>
    <name evidence="4" type="ORF">HBSAL_11330</name>
</gene>
<feature type="domain" description="FAD-binding" evidence="3">
    <location>
        <begin position="10"/>
        <end position="43"/>
    </location>
</feature>
<evidence type="ECO:0000259" key="3">
    <source>
        <dbReference type="Pfam" id="PF01494"/>
    </source>
</evidence>
<evidence type="ECO:0000313" key="6">
    <source>
        <dbReference type="Proteomes" id="UP000296216"/>
    </source>
</evidence>